<dbReference type="Pfam" id="PF10109">
    <property type="entry name" value="Phage_TAC_7"/>
    <property type="match status" value="1"/>
</dbReference>
<protein>
    <submittedName>
        <fullName evidence="1">Tail assembly chaperone E/41/14-like protein</fullName>
    </submittedName>
</protein>
<dbReference type="Proteomes" id="UP000275394">
    <property type="component" value="Unassembled WGS sequence"/>
</dbReference>
<dbReference type="InterPro" id="IPR019289">
    <property type="entry name" value="Phage_tail_E/E"/>
</dbReference>
<dbReference type="EMBL" id="RKHR01000003">
    <property type="protein sequence ID" value="ROS05704.1"/>
    <property type="molecule type" value="Genomic_DNA"/>
</dbReference>
<evidence type="ECO:0000313" key="1">
    <source>
        <dbReference type="EMBL" id="ROS05704.1"/>
    </source>
</evidence>
<dbReference type="AlphaFoldDB" id="A0A3N2E0T6"/>
<proteinExistence type="predicted"/>
<name>A0A3N2E0T6_9GAMM</name>
<accession>A0A3N2E0T6</accession>
<sequence>MELINWRQCALQWGYKMENLNLTVKLKFPVEHNGGLIGELNFRRMTVRDILQAEKFKNGTELEKDMRVLGNLTEQPMDVIEKLDMVDMLGEVSDLLSALMGNE</sequence>
<gene>
    <name evidence="1" type="ORF">EDC56_1253</name>
</gene>
<reference evidence="1 2" key="1">
    <citation type="submission" date="2018-11" db="EMBL/GenBank/DDBJ databases">
        <title>Genomic Encyclopedia of Type Strains, Phase IV (KMG-IV): sequencing the most valuable type-strain genomes for metagenomic binning, comparative biology and taxonomic classification.</title>
        <authorList>
            <person name="Goeker M."/>
        </authorList>
    </citation>
    <scope>NUCLEOTIDE SEQUENCE [LARGE SCALE GENOMIC DNA]</scope>
    <source>
        <strain evidence="1 2">DSM 100316</strain>
    </source>
</reference>
<organism evidence="1 2">
    <name type="scientific">Sinobacterium caligoides</name>
    <dbReference type="NCBI Taxonomy" id="933926"/>
    <lineage>
        <taxon>Bacteria</taxon>
        <taxon>Pseudomonadati</taxon>
        <taxon>Pseudomonadota</taxon>
        <taxon>Gammaproteobacteria</taxon>
        <taxon>Cellvibrionales</taxon>
        <taxon>Spongiibacteraceae</taxon>
        <taxon>Sinobacterium</taxon>
    </lineage>
</organism>
<evidence type="ECO:0000313" key="2">
    <source>
        <dbReference type="Proteomes" id="UP000275394"/>
    </source>
</evidence>
<keyword evidence="2" id="KW-1185">Reference proteome</keyword>
<comment type="caution">
    <text evidence="1">The sequence shown here is derived from an EMBL/GenBank/DDBJ whole genome shotgun (WGS) entry which is preliminary data.</text>
</comment>